<proteinExistence type="predicted"/>
<keyword evidence="2" id="KW-1185">Reference proteome</keyword>
<evidence type="ECO:0000313" key="1">
    <source>
        <dbReference type="EMBL" id="RYO33418.1"/>
    </source>
</evidence>
<dbReference type="AlphaFoldDB" id="A0A4Q4Q684"/>
<evidence type="ECO:0000313" key="2">
    <source>
        <dbReference type="Proteomes" id="UP000293823"/>
    </source>
</evidence>
<name>A0A4Q4Q684_9PLEO</name>
<comment type="caution">
    <text evidence="1">The sequence shown here is derived from an EMBL/GenBank/DDBJ whole genome shotgun (WGS) entry which is preliminary data.</text>
</comment>
<dbReference type="EMBL" id="PEJP01000074">
    <property type="protein sequence ID" value="RYO33418.1"/>
    <property type="molecule type" value="Genomic_DNA"/>
</dbReference>
<dbReference type="Proteomes" id="UP000293823">
    <property type="component" value="Unassembled WGS sequence"/>
</dbReference>
<organism evidence="1 2">
    <name type="scientific">Alternaria arborescens</name>
    <dbReference type="NCBI Taxonomy" id="156630"/>
    <lineage>
        <taxon>Eukaryota</taxon>
        <taxon>Fungi</taxon>
        <taxon>Dikarya</taxon>
        <taxon>Ascomycota</taxon>
        <taxon>Pezizomycotina</taxon>
        <taxon>Dothideomycetes</taxon>
        <taxon>Pleosporomycetidae</taxon>
        <taxon>Pleosporales</taxon>
        <taxon>Pleosporineae</taxon>
        <taxon>Pleosporaceae</taxon>
        <taxon>Alternaria</taxon>
        <taxon>Alternaria sect. Alternaria</taxon>
    </lineage>
</organism>
<gene>
    <name evidence="1" type="ORF">AA0113_g11709</name>
</gene>
<reference evidence="2" key="1">
    <citation type="journal article" date="2019" name="bioRxiv">
        <title>Genomics, evolutionary history and diagnostics of the Alternaria alternata species group including apple and Asian pear pathotypes.</title>
        <authorList>
            <person name="Armitage A.D."/>
            <person name="Cockerton H.M."/>
            <person name="Sreenivasaprasad S."/>
            <person name="Woodhall J.W."/>
            <person name="Lane C.R."/>
            <person name="Harrison R.J."/>
            <person name="Clarkson J.P."/>
        </authorList>
    </citation>
    <scope>NUCLEOTIDE SEQUENCE [LARGE SCALE GENOMIC DNA]</scope>
    <source>
        <strain evidence="2">RGR 97.0016</strain>
    </source>
</reference>
<accession>A0A4Q4Q684</accession>
<sequence>MTAVKCSHFAKDVSTVAFFKAMDSTKIHQQSRVTNVGAKAGGYDMKHETKKTRCDK</sequence>
<protein>
    <submittedName>
        <fullName evidence="1">Uncharacterized protein</fullName>
    </submittedName>
</protein>